<evidence type="ECO:0000256" key="14">
    <source>
        <dbReference type="PIRSR" id="PIRSR000724-2"/>
    </source>
</evidence>
<feature type="binding site" evidence="12">
    <location>
        <position position="117"/>
    </location>
    <ligand>
        <name>substrate</name>
    </ligand>
</feature>
<evidence type="ECO:0000256" key="12">
    <source>
        <dbReference type="HAMAP-Rule" id="MF_00145"/>
    </source>
</evidence>
<proteinExistence type="inferred from homology"/>
<dbReference type="PIRSF" id="PIRSF000724">
    <property type="entry name" value="Pgk"/>
    <property type="match status" value="1"/>
</dbReference>
<comment type="similarity">
    <text evidence="3 12 15">Belongs to the phosphoglycerate kinase family.</text>
</comment>
<dbReference type="UniPathway" id="UPA00109">
    <property type="reaction ID" value="UER00185"/>
</dbReference>
<evidence type="ECO:0000256" key="13">
    <source>
        <dbReference type="PIRSR" id="PIRSR000724-1"/>
    </source>
</evidence>
<dbReference type="FunFam" id="3.40.50.1260:FF:000003">
    <property type="entry name" value="Phosphoglycerate kinase"/>
    <property type="match status" value="1"/>
</dbReference>
<sequence length="393" mass="41692">MKKTIRDVQLQGKTVFLRVDFNVPLDGERITDDTRIVKALPTIEMLREQGARIVLASHLGRPKGEVDPRYSLKPVAQHLSQLLGVPVPLSEELVGPAVAARIQALRPGELLMLENVRFHPGETKNDPELARTWASYVDLFVNDAFGSAHRAHASTVGVGTFVPAVAGLLMARELEVLGGVLKNPKRPLVAIIGGAKIKDKIGVLENLLGLVDRLLIGGGMANTFLLAQGYDLGASLVEEDQVDTARRLMQEADARGVRVYLPQDVVVAERFSADAAHRTVPVGHIPSGWMALDIGPQTVEIFKAALQDAAMVVWNGPLGAFELAPFAAGTMAIAQALSTSKGETIVGGGDSVAAIEAANVAESISHISTGGGATLEFLEGKTLPGVAILQDLE</sequence>
<keyword evidence="7 12" id="KW-0808">Transferase</keyword>
<feature type="binding site" evidence="13">
    <location>
        <position position="117"/>
    </location>
    <ligand>
        <name>(2R)-3-phosphoglycerate</name>
        <dbReference type="ChEBI" id="CHEBI:58272"/>
    </ligand>
</feature>
<evidence type="ECO:0000256" key="6">
    <source>
        <dbReference type="ARBA" id="ARBA00016471"/>
    </source>
</evidence>
<evidence type="ECO:0000256" key="4">
    <source>
        <dbReference type="ARBA" id="ARBA00011245"/>
    </source>
</evidence>
<feature type="binding site" evidence="12">
    <location>
        <position position="35"/>
    </location>
    <ligand>
        <name>substrate</name>
    </ligand>
</feature>
<keyword evidence="8 12" id="KW-0547">Nucleotide-binding</keyword>
<keyword evidence="10 12" id="KW-0067">ATP-binding</keyword>
<evidence type="ECO:0000256" key="15">
    <source>
        <dbReference type="RuleBase" id="RU000532"/>
    </source>
</evidence>
<name>A0A2R6XYA1_9BACL</name>
<dbReference type="AlphaFoldDB" id="A0A2R6XYA1"/>
<feature type="binding site" evidence="12 14">
    <location>
        <position position="322"/>
    </location>
    <ligand>
        <name>ATP</name>
        <dbReference type="ChEBI" id="CHEBI:30616"/>
    </ligand>
</feature>
<dbReference type="GO" id="GO:0004618">
    <property type="term" value="F:phosphoglycerate kinase activity"/>
    <property type="evidence" value="ECO:0007669"/>
    <property type="project" value="UniProtKB-UniRule"/>
</dbReference>
<accession>A0A2R6XYA1</accession>
<dbReference type="GO" id="GO:0005524">
    <property type="term" value="F:ATP binding"/>
    <property type="evidence" value="ECO:0007669"/>
    <property type="project" value="UniProtKB-KW"/>
</dbReference>
<dbReference type="EMBL" id="PEBX01000124">
    <property type="protein sequence ID" value="PTQ55390.1"/>
    <property type="molecule type" value="Genomic_DNA"/>
</dbReference>
<evidence type="ECO:0000256" key="7">
    <source>
        <dbReference type="ARBA" id="ARBA00022679"/>
    </source>
</evidence>
<comment type="subcellular location">
    <subcellularLocation>
        <location evidence="12">Cytoplasm</location>
    </subcellularLocation>
</comment>
<comment type="caution">
    <text evidence="12">Lacks conserved residue(s) required for the propagation of feature annotation.</text>
</comment>
<keyword evidence="9 12" id="KW-0418">Kinase</keyword>
<dbReference type="HAMAP" id="MF_00145">
    <property type="entry name" value="Phosphoglyc_kinase"/>
    <property type="match status" value="1"/>
</dbReference>
<feature type="binding site" evidence="12 13">
    <location>
        <begin position="20"/>
        <end position="22"/>
    </location>
    <ligand>
        <name>substrate</name>
    </ligand>
</feature>
<dbReference type="PANTHER" id="PTHR11406:SF23">
    <property type="entry name" value="PHOSPHOGLYCERATE KINASE 1, CHLOROPLASTIC-RELATED"/>
    <property type="match status" value="1"/>
</dbReference>
<feature type="binding site" evidence="13">
    <location>
        <position position="150"/>
    </location>
    <ligand>
        <name>(2R)-3-phosphoglycerate</name>
        <dbReference type="ChEBI" id="CHEBI:58272"/>
    </ligand>
</feature>
<comment type="subunit">
    <text evidence="4 12">Monomer.</text>
</comment>
<keyword evidence="12" id="KW-0963">Cytoplasm</keyword>
<dbReference type="InterPro" id="IPR015824">
    <property type="entry name" value="Phosphoglycerate_kinase_N"/>
</dbReference>
<feature type="binding site" evidence="13">
    <location>
        <position position="35"/>
    </location>
    <ligand>
        <name>(2R)-3-phosphoglycerate</name>
        <dbReference type="ChEBI" id="CHEBI:58272"/>
    </ligand>
</feature>
<dbReference type="InterPro" id="IPR015911">
    <property type="entry name" value="Phosphoglycerate_kinase_CS"/>
</dbReference>
<dbReference type="PANTHER" id="PTHR11406">
    <property type="entry name" value="PHOSPHOGLYCERATE KINASE"/>
    <property type="match status" value="1"/>
</dbReference>
<evidence type="ECO:0000313" key="16">
    <source>
        <dbReference type="EMBL" id="PTQ55390.1"/>
    </source>
</evidence>
<evidence type="ECO:0000256" key="1">
    <source>
        <dbReference type="ARBA" id="ARBA00000642"/>
    </source>
</evidence>
<dbReference type="PROSITE" id="PS00111">
    <property type="entry name" value="PGLYCERATE_KINASE"/>
    <property type="match status" value="1"/>
</dbReference>
<protein>
    <recommendedName>
        <fullName evidence="6 12">Phosphoglycerate kinase</fullName>
        <ecNumber evidence="5 12">2.7.2.3</ecNumber>
    </recommendedName>
</protein>
<evidence type="ECO:0000256" key="8">
    <source>
        <dbReference type="ARBA" id="ARBA00022741"/>
    </source>
</evidence>
<comment type="catalytic activity">
    <reaction evidence="1 12 15">
        <text>(2R)-3-phosphoglycerate + ATP = (2R)-3-phospho-glyceroyl phosphate + ADP</text>
        <dbReference type="Rhea" id="RHEA:14801"/>
        <dbReference type="ChEBI" id="CHEBI:30616"/>
        <dbReference type="ChEBI" id="CHEBI:57604"/>
        <dbReference type="ChEBI" id="CHEBI:58272"/>
        <dbReference type="ChEBI" id="CHEBI:456216"/>
        <dbReference type="EC" id="2.7.2.3"/>
    </reaction>
</comment>
<dbReference type="InterPro" id="IPR036043">
    <property type="entry name" value="Phosphoglycerate_kinase_sf"/>
</dbReference>
<evidence type="ECO:0000256" key="3">
    <source>
        <dbReference type="ARBA" id="ARBA00008982"/>
    </source>
</evidence>
<evidence type="ECO:0000313" key="17">
    <source>
        <dbReference type="Proteomes" id="UP000244338"/>
    </source>
</evidence>
<dbReference type="GO" id="GO:0006096">
    <property type="term" value="P:glycolytic process"/>
    <property type="evidence" value="ECO:0007669"/>
    <property type="project" value="UniProtKB-UniRule"/>
</dbReference>
<feature type="binding site" evidence="12 14">
    <location>
        <begin position="348"/>
        <end position="351"/>
    </location>
    <ligand>
        <name>ATP</name>
        <dbReference type="ChEBI" id="CHEBI:30616"/>
    </ligand>
</feature>
<feature type="binding site" evidence="12">
    <location>
        <position position="150"/>
    </location>
    <ligand>
        <name>substrate</name>
    </ligand>
</feature>
<dbReference type="Proteomes" id="UP000244338">
    <property type="component" value="Unassembled WGS sequence"/>
</dbReference>
<evidence type="ECO:0000256" key="5">
    <source>
        <dbReference type="ARBA" id="ARBA00013061"/>
    </source>
</evidence>
<organism evidence="16 17">
    <name type="scientific">Candidatus Carbonibacillus altaicus</name>
    <dbReference type="NCBI Taxonomy" id="2163959"/>
    <lineage>
        <taxon>Bacteria</taxon>
        <taxon>Bacillati</taxon>
        <taxon>Bacillota</taxon>
        <taxon>Bacilli</taxon>
        <taxon>Bacillales</taxon>
        <taxon>Candidatus Carbonibacillus</taxon>
    </lineage>
</organism>
<dbReference type="FunFam" id="3.40.50.1260:FF:000006">
    <property type="entry name" value="Phosphoglycerate kinase"/>
    <property type="match status" value="1"/>
</dbReference>
<dbReference type="Gene3D" id="3.40.50.1260">
    <property type="entry name" value="Phosphoglycerate kinase, N-terminal domain"/>
    <property type="match status" value="2"/>
</dbReference>
<dbReference type="PRINTS" id="PR00477">
    <property type="entry name" value="PHGLYCKINASE"/>
</dbReference>
<evidence type="ECO:0000256" key="9">
    <source>
        <dbReference type="ARBA" id="ARBA00022777"/>
    </source>
</evidence>
<dbReference type="InterPro" id="IPR001576">
    <property type="entry name" value="Phosphoglycerate_kinase"/>
</dbReference>
<feature type="binding site" evidence="12 14">
    <location>
        <position position="200"/>
    </location>
    <ligand>
        <name>ATP</name>
        <dbReference type="ChEBI" id="CHEBI:30616"/>
    </ligand>
</feature>
<comment type="caution">
    <text evidence="16">The sequence shown here is derived from an EMBL/GenBank/DDBJ whole genome shotgun (WGS) entry which is preliminary data.</text>
</comment>
<reference evidence="17" key="1">
    <citation type="journal article" date="2018" name="Sci. Rep.">
        <title>Lignite coal burning seam in the remote Altai Mountains harbors a hydrogen-driven thermophilic microbial community.</title>
        <authorList>
            <person name="Kadnikov V.V."/>
            <person name="Mardanov A.V."/>
            <person name="Ivasenko D.A."/>
            <person name="Antsiferov D.V."/>
            <person name="Beletsky A.V."/>
            <person name="Karnachuk O.V."/>
            <person name="Ravin N.V."/>
        </authorList>
    </citation>
    <scope>NUCLEOTIDE SEQUENCE [LARGE SCALE GENOMIC DNA]</scope>
</reference>
<keyword evidence="11 12" id="KW-0324">Glycolysis</keyword>
<feature type="binding site" evidence="12 13">
    <location>
        <begin position="58"/>
        <end position="61"/>
    </location>
    <ligand>
        <name>substrate</name>
    </ligand>
</feature>
<dbReference type="SUPFAM" id="SSF53748">
    <property type="entry name" value="Phosphoglycerate kinase"/>
    <property type="match status" value="1"/>
</dbReference>
<dbReference type="GO" id="GO:0006094">
    <property type="term" value="P:gluconeogenesis"/>
    <property type="evidence" value="ECO:0007669"/>
    <property type="project" value="TreeGrafter"/>
</dbReference>
<dbReference type="GO" id="GO:0043531">
    <property type="term" value="F:ADP binding"/>
    <property type="evidence" value="ECO:0007669"/>
    <property type="project" value="TreeGrafter"/>
</dbReference>
<evidence type="ECO:0000256" key="11">
    <source>
        <dbReference type="ARBA" id="ARBA00023152"/>
    </source>
</evidence>
<dbReference type="GO" id="GO:0005829">
    <property type="term" value="C:cytosol"/>
    <property type="evidence" value="ECO:0007669"/>
    <property type="project" value="TreeGrafter"/>
</dbReference>
<gene>
    <name evidence="12" type="primary">pgk</name>
    <name evidence="16" type="ORF">BSOLF_2216</name>
</gene>
<evidence type="ECO:0000256" key="10">
    <source>
        <dbReference type="ARBA" id="ARBA00022840"/>
    </source>
</evidence>
<dbReference type="EC" id="2.7.2.3" evidence="5 12"/>
<evidence type="ECO:0000256" key="2">
    <source>
        <dbReference type="ARBA" id="ARBA00004838"/>
    </source>
</evidence>
<dbReference type="Pfam" id="PF00162">
    <property type="entry name" value="PGK"/>
    <property type="match status" value="1"/>
</dbReference>
<dbReference type="CDD" id="cd00318">
    <property type="entry name" value="Phosphoglycerate_kinase"/>
    <property type="match status" value="1"/>
</dbReference>
<comment type="pathway">
    <text evidence="2 12">Carbohydrate degradation; glycolysis; pyruvate from D-glyceraldehyde 3-phosphate: step 2/5.</text>
</comment>